<dbReference type="PANTHER" id="PTHR23028">
    <property type="entry name" value="ACETYLTRANSFERASE"/>
    <property type="match status" value="1"/>
</dbReference>
<keyword evidence="2" id="KW-1133">Transmembrane helix</keyword>
<keyword evidence="6" id="KW-1185">Reference proteome</keyword>
<evidence type="ECO:0000256" key="1">
    <source>
        <dbReference type="SAM" id="MobiDB-lite"/>
    </source>
</evidence>
<dbReference type="PANTHER" id="PTHR23028:SF53">
    <property type="entry name" value="ACYL_TRANSF_3 DOMAIN-CONTAINING PROTEIN"/>
    <property type="match status" value="1"/>
</dbReference>
<feature type="transmembrane region" description="Helical" evidence="2">
    <location>
        <begin position="420"/>
        <end position="440"/>
    </location>
</feature>
<evidence type="ECO:0000259" key="4">
    <source>
        <dbReference type="Pfam" id="PF19040"/>
    </source>
</evidence>
<feature type="transmembrane region" description="Helical" evidence="2">
    <location>
        <begin position="350"/>
        <end position="369"/>
    </location>
</feature>
<evidence type="ECO:0000313" key="5">
    <source>
        <dbReference type="EMBL" id="SFA95103.1"/>
    </source>
</evidence>
<dbReference type="Pfam" id="PF19040">
    <property type="entry name" value="SGNH"/>
    <property type="match status" value="1"/>
</dbReference>
<evidence type="ECO:0000259" key="3">
    <source>
        <dbReference type="Pfam" id="PF01757"/>
    </source>
</evidence>
<keyword evidence="2" id="KW-0812">Transmembrane</keyword>
<dbReference type="Pfam" id="PF01757">
    <property type="entry name" value="Acyl_transf_3"/>
    <property type="match status" value="1"/>
</dbReference>
<evidence type="ECO:0000313" key="6">
    <source>
        <dbReference type="Proteomes" id="UP000199012"/>
    </source>
</evidence>
<dbReference type="EMBL" id="FOKA01000004">
    <property type="protein sequence ID" value="SFA95103.1"/>
    <property type="molecule type" value="Genomic_DNA"/>
</dbReference>
<dbReference type="GO" id="GO:0016020">
    <property type="term" value="C:membrane"/>
    <property type="evidence" value="ECO:0007669"/>
    <property type="project" value="TreeGrafter"/>
</dbReference>
<accession>A0A1I0X4X9</accession>
<feature type="compositionally biased region" description="Low complexity" evidence="1">
    <location>
        <begin position="13"/>
        <end position="43"/>
    </location>
</feature>
<gene>
    <name evidence="5" type="ORF">SAMN05421867_10471</name>
</gene>
<feature type="domain" description="Acyltransferase 3" evidence="3">
    <location>
        <begin position="48"/>
        <end position="406"/>
    </location>
</feature>
<dbReference type="OrthoDB" id="3404679at2"/>
<feature type="domain" description="SGNH" evidence="4">
    <location>
        <begin position="503"/>
        <end position="731"/>
    </location>
</feature>
<organism evidence="5 6">
    <name type="scientific">Cellulomonas marina</name>
    <dbReference type="NCBI Taxonomy" id="988821"/>
    <lineage>
        <taxon>Bacteria</taxon>
        <taxon>Bacillati</taxon>
        <taxon>Actinomycetota</taxon>
        <taxon>Actinomycetes</taxon>
        <taxon>Micrococcales</taxon>
        <taxon>Cellulomonadaceae</taxon>
        <taxon>Cellulomonas</taxon>
    </lineage>
</organism>
<dbReference type="RefSeq" id="WP_090031453.1">
    <property type="nucleotide sequence ID" value="NZ_BONM01000010.1"/>
</dbReference>
<keyword evidence="2" id="KW-0472">Membrane</keyword>
<sequence length="747" mass="77715">MTAPAETLTPPLARAATSRTGPAPTTAPTPATAGRTAPTPAGTWRRDVQGLRAVAVLLVVLYHAGVPGFAGGYVGVDVFFVVSGFLITGHLLRDVRTHGRVRFARFWTGRVRRLAPMATLVVLVTLVVARLWGPVFGLPELARYAALAGVHVLNYALAADGVDYGQVGSPESPLQHYWSLGVEEQFYVLWPLLVAACALLATRSARATSARRTVFPLALGVVLAAVVVASFLASVRAVGSGSPLAYFSLHTRAWELGVGGLLALGAGALARAGTRAGTSDGRVAAATALASTVLGWAGLVGVVAAGVTYTDRTPFPGTAALLPVLATAAVIAAGTVGVRGTGPRLAVERLLALRPLQGIGAVSYGWYLWHWPALVLVPQLFSRTLGWTTNLQLAVLTLWLAVLSYWLVERPLRTLHVSPRRWLAAGAALLATTLVAGLAVHLTLPTVVGRGAAAQAAPVAAADVRAVRATIATATGVTDLPSNLTPALAVARGDQPVSSSDGCHAAYDQVDQPACVYGAVVGDRTVVLLGDSHAQQWLPALDTAAAGSGWQVRAWTKAACPVADVPLFNTDLRRDYTECDAWRQATVDRVVALAPDLVVVSQSDTVPGDQVGSGQWGEATGRTLARLTDAGLPVVLLLDTPYPGIDVPECLAGHLADVGACAVPREDVVPYEQRREAVAAAAAGLGVPTVDPLEWLCTDRTCPAVVGNLLVYRDASHITAAWSRWLAPLLTPLVPPSDEAVTAATAP</sequence>
<name>A0A1I0X4X9_9CELL</name>
<dbReference type="GO" id="GO:0016787">
    <property type="term" value="F:hydrolase activity"/>
    <property type="evidence" value="ECO:0007669"/>
    <property type="project" value="UniProtKB-KW"/>
</dbReference>
<proteinExistence type="predicted"/>
<dbReference type="InterPro" id="IPR050879">
    <property type="entry name" value="Acyltransferase_3"/>
</dbReference>
<dbReference type="Proteomes" id="UP000199012">
    <property type="component" value="Unassembled WGS sequence"/>
</dbReference>
<feature type="transmembrane region" description="Helical" evidence="2">
    <location>
        <begin position="253"/>
        <end position="271"/>
    </location>
</feature>
<feature type="transmembrane region" description="Helical" evidence="2">
    <location>
        <begin position="283"/>
        <end position="307"/>
    </location>
</feature>
<dbReference type="AlphaFoldDB" id="A0A1I0X4X9"/>
<keyword evidence="5" id="KW-0012">Acyltransferase</keyword>
<dbReference type="SUPFAM" id="SSF52266">
    <property type="entry name" value="SGNH hydrolase"/>
    <property type="match status" value="1"/>
</dbReference>
<evidence type="ECO:0000256" key="2">
    <source>
        <dbReference type="SAM" id="Phobius"/>
    </source>
</evidence>
<dbReference type="STRING" id="988821.SAMN05421867_10471"/>
<feature type="transmembrane region" description="Helical" evidence="2">
    <location>
        <begin position="114"/>
        <end position="133"/>
    </location>
</feature>
<dbReference type="GO" id="GO:0009103">
    <property type="term" value="P:lipopolysaccharide biosynthetic process"/>
    <property type="evidence" value="ECO:0007669"/>
    <property type="project" value="TreeGrafter"/>
</dbReference>
<reference evidence="5 6" key="1">
    <citation type="submission" date="2016-10" db="EMBL/GenBank/DDBJ databases">
        <authorList>
            <person name="de Groot N.N."/>
        </authorList>
    </citation>
    <scope>NUCLEOTIDE SEQUENCE [LARGE SCALE GENOMIC DNA]</scope>
    <source>
        <strain evidence="5 6">CGMCC 4.6945</strain>
    </source>
</reference>
<feature type="transmembrane region" description="Helical" evidence="2">
    <location>
        <begin position="72"/>
        <end position="93"/>
    </location>
</feature>
<feature type="transmembrane region" description="Helical" evidence="2">
    <location>
        <begin position="389"/>
        <end position="408"/>
    </location>
</feature>
<dbReference type="GO" id="GO:0016747">
    <property type="term" value="F:acyltransferase activity, transferring groups other than amino-acyl groups"/>
    <property type="evidence" value="ECO:0007669"/>
    <property type="project" value="InterPro"/>
</dbReference>
<protein>
    <submittedName>
        <fullName evidence="5">Peptidoglycan/LPS O-acetylase OafA/YrhL, contains acyltransferase and SGNH-hydrolase domains</fullName>
    </submittedName>
</protein>
<feature type="region of interest" description="Disordered" evidence="1">
    <location>
        <begin position="1"/>
        <end position="43"/>
    </location>
</feature>
<feature type="transmembrane region" description="Helical" evidence="2">
    <location>
        <begin position="214"/>
        <end position="233"/>
    </location>
</feature>
<feature type="transmembrane region" description="Helical" evidence="2">
    <location>
        <begin position="185"/>
        <end position="202"/>
    </location>
</feature>
<feature type="transmembrane region" description="Helical" evidence="2">
    <location>
        <begin position="50"/>
        <end position="66"/>
    </location>
</feature>
<keyword evidence="5" id="KW-0378">Hydrolase</keyword>
<dbReference type="InterPro" id="IPR002656">
    <property type="entry name" value="Acyl_transf_3_dom"/>
</dbReference>
<keyword evidence="5" id="KW-0808">Transferase</keyword>
<feature type="transmembrane region" description="Helical" evidence="2">
    <location>
        <begin position="319"/>
        <end position="338"/>
    </location>
</feature>
<dbReference type="InterPro" id="IPR043968">
    <property type="entry name" value="SGNH"/>
</dbReference>